<organism evidence="13 14">
    <name type="scientific">Anas platyrhynchos platyrhynchos</name>
    <name type="common">Northern mallard</name>
    <dbReference type="NCBI Taxonomy" id="8840"/>
    <lineage>
        <taxon>Eukaryota</taxon>
        <taxon>Metazoa</taxon>
        <taxon>Chordata</taxon>
        <taxon>Craniata</taxon>
        <taxon>Vertebrata</taxon>
        <taxon>Euteleostomi</taxon>
        <taxon>Archelosauria</taxon>
        <taxon>Archosauria</taxon>
        <taxon>Dinosauria</taxon>
        <taxon>Saurischia</taxon>
        <taxon>Theropoda</taxon>
        <taxon>Coelurosauria</taxon>
        <taxon>Aves</taxon>
        <taxon>Neognathae</taxon>
        <taxon>Galloanserae</taxon>
        <taxon>Anseriformes</taxon>
        <taxon>Anatidae</taxon>
        <taxon>Anatinae</taxon>
        <taxon>Anas</taxon>
    </lineage>
</organism>
<dbReference type="PROSITE" id="PS50027">
    <property type="entry name" value="EGF_LAM_2"/>
    <property type="match status" value="2"/>
</dbReference>
<dbReference type="GO" id="GO:0005576">
    <property type="term" value="C:extracellular region"/>
    <property type="evidence" value="ECO:0007669"/>
    <property type="project" value="UniProtKB-ARBA"/>
</dbReference>
<dbReference type="Pfam" id="PF00055">
    <property type="entry name" value="Laminin_N"/>
    <property type="match status" value="1"/>
</dbReference>
<keyword evidence="14" id="KW-1185">Reference proteome</keyword>
<dbReference type="InterPro" id="IPR008211">
    <property type="entry name" value="Laminin_N"/>
</dbReference>
<dbReference type="GO" id="GO:0005201">
    <property type="term" value="F:extracellular matrix structural constituent"/>
    <property type="evidence" value="ECO:0007669"/>
    <property type="project" value="TreeGrafter"/>
</dbReference>
<dbReference type="SMART" id="SM00180">
    <property type="entry name" value="EGF_Lam"/>
    <property type="match status" value="4"/>
</dbReference>
<dbReference type="SMART" id="SM00136">
    <property type="entry name" value="LamNT"/>
    <property type="match status" value="1"/>
</dbReference>
<dbReference type="SUPFAM" id="SSF57196">
    <property type="entry name" value="EGF/Laminin"/>
    <property type="match status" value="3"/>
</dbReference>
<dbReference type="PANTHER" id="PTHR10574:SF291">
    <property type="entry name" value="LAMININ SUBUNIT ALPHA-2"/>
    <property type="match status" value="1"/>
</dbReference>
<dbReference type="PANTHER" id="PTHR10574">
    <property type="entry name" value="NETRIN/LAMININ-RELATED"/>
    <property type="match status" value="1"/>
</dbReference>
<dbReference type="GO" id="GO:0009887">
    <property type="term" value="P:animal organ morphogenesis"/>
    <property type="evidence" value="ECO:0007669"/>
    <property type="project" value="TreeGrafter"/>
</dbReference>
<reference evidence="13" key="3">
    <citation type="submission" date="2025-09" db="UniProtKB">
        <authorList>
            <consortium name="Ensembl"/>
        </authorList>
    </citation>
    <scope>IDENTIFICATION</scope>
</reference>
<dbReference type="FunFam" id="2.10.25.10:FF:000082">
    <property type="entry name" value="Laminin subunit alpha 1"/>
    <property type="match status" value="1"/>
</dbReference>
<keyword evidence="3" id="KW-0272">Extracellular matrix</keyword>
<dbReference type="GeneTree" id="ENSGT00940000155362"/>
<keyword evidence="6" id="KW-0084">Basement membrane</keyword>
<dbReference type="PROSITE" id="PS01248">
    <property type="entry name" value="EGF_LAM_1"/>
    <property type="match status" value="1"/>
</dbReference>
<evidence type="ECO:0000256" key="5">
    <source>
        <dbReference type="ARBA" id="ARBA00022737"/>
    </source>
</evidence>
<evidence type="ECO:0000313" key="13">
    <source>
        <dbReference type="Ensembl" id="ENSAPLP00000027197.1"/>
    </source>
</evidence>
<dbReference type="InterPro" id="IPR008979">
    <property type="entry name" value="Galactose-bd-like_sf"/>
</dbReference>
<feature type="disulfide bond" evidence="10">
    <location>
        <begin position="403"/>
        <end position="415"/>
    </location>
</feature>
<dbReference type="SUPFAM" id="SSF49785">
    <property type="entry name" value="Galactose-binding domain-like"/>
    <property type="match status" value="1"/>
</dbReference>
<evidence type="ECO:0000256" key="9">
    <source>
        <dbReference type="ARBA" id="ARBA00023292"/>
    </source>
</evidence>
<evidence type="ECO:0000256" key="10">
    <source>
        <dbReference type="PROSITE-ProRule" id="PRU00460"/>
    </source>
</evidence>
<comment type="caution">
    <text evidence="10">Lacks conserved residue(s) required for the propagation of feature annotation.</text>
</comment>
<feature type="disulfide bond" evidence="10">
    <location>
        <begin position="378"/>
        <end position="387"/>
    </location>
</feature>
<dbReference type="GO" id="GO:0005604">
    <property type="term" value="C:basement membrane"/>
    <property type="evidence" value="ECO:0007669"/>
    <property type="project" value="UniProtKB-SubCell"/>
</dbReference>
<evidence type="ECO:0000259" key="12">
    <source>
        <dbReference type="PROSITE" id="PS51117"/>
    </source>
</evidence>
<feature type="domain" description="Laminin EGF-like" evidence="11">
    <location>
        <begin position="403"/>
        <end position="462"/>
    </location>
</feature>
<feature type="domain" description="Laminin EGF-like" evidence="11">
    <location>
        <begin position="358"/>
        <end position="402"/>
    </location>
</feature>
<dbReference type="InterPro" id="IPR050440">
    <property type="entry name" value="Laminin/Netrin_ECM"/>
</dbReference>
<dbReference type="Gene3D" id="2.170.300.10">
    <property type="entry name" value="Tie2 ligand-binding domain superfamily"/>
    <property type="match status" value="1"/>
</dbReference>
<dbReference type="PROSITE" id="PS51117">
    <property type="entry name" value="LAMININ_NTER"/>
    <property type="match status" value="1"/>
</dbReference>
<dbReference type="GO" id="GO:0007411">
    <property type="term" value="P:axon guidance"/>
    <property type="evidence" value="ECO:0007669"/>
    <property type="project" value="TreeGrafter"/>
</dbReference>
<dbReference type="Ensembl" id="ENSAPLT00000041524.1">
    <property type="protein sequence ID" value="ENSAPLP00000027197.1"/>
    <property type="gene ID" value="ENSAPLG00000011890.2"/>
</dbReference>
<feature type="domain" description="Laminin N-terminal" evidence="12">
    <location>
        <begin position="1"/>
        <end position="240"/>
    </location>
</feature>
<keyword evidence="5" id="KW-0677">Repeat</keyword>
<evidence type="ECO:0000256" key="6">
    <source>
        <dbReference type="ARBA" id="ARBA00022869"/>
    </source>
</evidence>
<evidence type="ECO:0000256" key="8">
    <source>
        <dbReference type="ARBA" id="ARBA00023180"/>
    </source>
</evidence>
<dbReference type="Pfam" id="PF00053">
    <property type="entry name" value="EGF_laminin"/>
    <property type="match status" value="3"/>
</dbReference>
<evidence type="ECO:0000256" key="1">
    <source>
        <dbReference type="ARBA" id="ARBA00004302"/>
    </source>
</evidence>
<dbReference type="InterPro" id="IPR002049">
    <property type="entry name" value="LE_dom"/>
</dbReference>
<evidence type="ECO:0000256" key="4">
    <source>
        <dbReference type="ARBA" id="ARBA00022729"/>
    </source>
</evidence>
<keyword evidence="8" id="KW-0325">Glycoprotein</keyword>
<evidence type="ECO:0000259" key="11">
    <source>
        <dbReference type="PROSITE" id="PS50027"/>
    </source>
</evidence>
<evidence type="ECO:0008006" key="15">
    <source>
        <dbReference type="Google" id="ProtNLM"/>
    </source>
</evidence>
<proteinExistence type="predicted"/>
<keyword evidence="4" id="KW-0732">Signal</keyword>
<dbReference type="Proteomes" id="UP000016666">
    <property type="component" value="Chromosome 3"/>
</dbReference>
<comment type="subcellular location">
    <subcellularLocation>
        <location evidence="1">Secreted</location>
        <location evidence="1">Extracellular space</location>
        <location evidence="1">Extracellular matrix</location>
        <location evidence="1">Basement membrane</location>
    </subcellularLocation>
</comment>
<feature type="disulfide bond" evidence="10">
    <location>
        <begin position="433"/>
        <end position="442"/>
    </location>
</feature>
<evidence type="ECO:0000256" key="3">
    <source>
        <dbReference type="ARBA" id="ARBA00022530"/>
    </source>
</evidence>
<dbReference type="FunFam" id="2.10.25.10:FF:000512">
    <property type="entry name" value="Laminin subunit alpha 1"/>
    <property type="match status" value="1"/>
</dbReference>
<dbReference type="CDD" id="cd00055">
    <property type="entry name" value="EGF_Lam"/>
    <property type="match status" value="3"/>
</dbReference>
<keyword evidence="2" id="KW-0964">Secreted</keyword>
<keyword evidence="7 10" id="KW-1015">Disulfide bond</keyword>
<reference evidence="13 14" key="1">
    <citation type="submission" date="2017-10" db="EMBL/GenBank/DDBJ databases">
        <title>A new Pekin duck reference genome.</title>
        <authorList>
            <person name="Hou Z.-C."/>
            <person name="Zhou Z.-K."/>
            <person name="Zhu F."/>
            <person name="Hou S.-S."/>
        </authorList>
    </citation>
    <scope>NUCLEOTIDE SEQUENCE [LARGE SCALE GENOMIC DNA]</scope>
</reference>
<dbReference type="Gene3D" id="2.10.25.10">
    <property type="entry name" value="Laminin"/>
    <property type="match status" value="2"/>
</dbReference>
<name>A0A493TMT0_ANAPP</name>
<dbReference type="FunFam" id="2.170.300.10:FF:000008">
    <property type="entry name" value="Laminin subunit alpha 2"/>
    <property type="match status" value="1"/>
</dbReference>
<sequence>NALITTNATCGEKGREMYCKLVEHVPGQPARNPQCRICDQRSRVPHQRHPITNAIDGKNTWWQSPSIQNGIEYHYVTITLDLQQIFQIAYVIVKAANSPRPGNWILERSLDGVDYQPWQYYAITDSECLTRYNIHPRPGTPSYIKDDEVICTSYYSKIHPLENGEVRIHTSLINGRPSADDPSRALLEFTSARFIRLRFQRIRTLNADLMMFAHKDPNEIDPIVTRRYYYSIKDISVGGMCICSGHAKACPLDPCEHNTCGETCDRCCPGFNQKPWHAGTFLVKHECEPCNCHGKTEECYYDQNVADKNQSLNVHGEYIGGGVCVNCTRHTDGINCETCVDGYFRPKGVNSSRGCVPCNCNSFALSSQCDLNTGCCFCRPEFSGDKCTECRLGYWNYPQCIACQCVHSGTDPQTCETELGKCSCVDRTGQCNCKVNVEGVHCDRCKSGTFGLSARNPLGCSSCYCFGLTTQCSEARGLIRVWVSSELLSHVM</sequence>
<keyword evidence="9 10" id="KW-0424">Laminin EGF-like domain</keyword>
<protein>
    <recommendedName>
        <fullName evidence="15">Laminin subunit alpha 2</fullName>
    </recommendedName>
</protein>
<evidence type="ECO:0000313" key="14">
    <source>
        <dbReference type="Proteomes" id="UP000016666"/>
    </source>
</evidence>
<dbReference type="FunFam" id="2.10.25.10:FF:000069">
    <property type="entry name" value="Laminin subunit alpha 1"/>
    <property type="match status" value="1"/>
</dbReference>
<evidence type="ECO:0000256" key="2">
    <source>
        <dbReference type="ARBA" id="ARBA00022525"/>
    </source>
</evidence>
<reference evidence="13" key="2">
    <citation type="submission" date="2025-08" db="UniProtKB">
        <authorList>
            <consortium name="Ensembl"/>
        </authorList>
    </citation>
    <scope>IDENTIFICATION</scope>
</reference>
<dbReference type="Gene3D" id="2.60.120.260">
    <property type="entry name" value="Galactose-binding domain-like"/>
    <property type="match status" value="1"/>
</dbReference>
<dbReference type="AlphaFoldDB" id="A0A493TMT0"/>
<accession>A0A493TMT0</accession>
<dbReference type="FunFam" id="2.60.120.260:FF:000017">
    <property type="entry name" value="Laminin subunit alpha 2"/>
    <property type="match status" value="1"/>
</dbReference>
<evidence type="ECO:0000256" key="7">
    <source>
        <dbReference type="ARBA" id="ARBA00023157"/>
    </source>
</evidence>
<dbReference type="GO" id="GO:0009888">
    <property type="term" value="P:tissue development"/>
    <property type="evidence" value="ECO:0007669"/>
    <property type="project" value="TreeGrafter"/>
</dbReference>